<feature type="transmembrane region" description="Helical" evidence="1">
    <location>
        <begin position="67"/>
        <end position="85"/>
    </location>
</feature>
<keyword evidence="1" id="KW-1133">Transmembrane helix</keyword>
<protein>
    <submittedName>
        <fullName evidence="2">Uncharacterized protein</fullName>
    </submittedName>
</protein>
<accession>A0A9X2JEC0</accession>
<evidence type="ECO:0000313" key="2">
    <source>
        <dbReference type="EMBL" id="MCO4293800.1"/>
    </source>
</evidence>
<dbReference type="RefSeq" id="WP_252588453.1">
    <property type="nucleotide sequence ID" value="NZ_JAMWYS010000043.1"/>
</dbReference>
<evidence type="ECO:0000256" key="1">
    <source>
        <dbReference type="SAM" id="Phobius"/>
    </source>
</evidence>
<gene>
    <name evidence="2" type="ORF">NF867_13090</name>
</gene>
<keyword evidence="3" id="KW-1185">Reference proteome</keyword>
<reference evidence="2" key="1">
    <citation type="submission" date="2022-06" db="EMBL/GenBank/DDBJ databases">
        <title>Solitalea sp. MAHUQ-68 isolated from rhizospheric soil.</title>
        <authorList>
            <person name="Huq M.A."/>
        </authorList>
    </citation>
    <scope>NUCLEOTIDE SEQUENCE</scope>
    <source>
        <strain evidence="2">MAHUQ-68</strain>
    </source>
</reference>
<keyword evidence="1" id="KW-0812">Transmembrane</keyword>
<sequence>MVTIETLSLEEDGVFLYKSNENVVVAYKGHFSKDFGQQGDESYLKLQIFKTVIGGYSNQRLNYFFELFFWASSVKSIIILFLQLIS</sequence>
<proteinExistence type="predicted"/>
<evidence type="ECO:0000313" key="3">
    <source>
        <dbReference type="Proteomes" id="UP001155182"/>
    </source>
</evidence>
<organism evidence="2 3">
    <name type="scientific">Solitalea agri</name>
    <dbReference type="NCBI Taxonomy" id="2953739"/>
    <lineage>
        <taxon>Bacteria</taxon>
        <taxon>Pseudomonadati</taxon>
        <taxon>Bacteroidota</taxon>
        <taxon>Sphingobacteriia</taxon>
        <taxon>Sphingobacteriales</taxon>
        <taxon>Sphingobacteriaceae</taxon>
        <taxon>Solitalea</taxon>
    </lineage>
</organism>
<keyword evidence="1" id="KW-0472">Membrane</keyword>
<dbReference type="EMBL" id="JAMWYS010000043">
    <property type="protein sequence ID" value="MCO4293800.1"/>
    <property type="molecule type" value="Genomic_DNA"/>
</dbReference>
<name>A0A9X2JEC0_9SPHI</name>
<comment type="caution">
    <text evidence="2">The sequence shown here is derived from an EMBL/GenBank/DDBJ whole genome shotgun (WGS) entry which is preliminary data.</text>
</comment>
<dbReference type="AlphaFoldDB" id="A0A9X2JEC0"/>
<dbReference type="Proteomes" id="UP001155182">
    <property type="component" value="Unassembled WGS sequence"/>
</dbReference>